<organism evidence="15 16">
    <name type="scientific">Zygosaccharomyces rouxii</name>
    <dbReference type="NCBI Taxonomy" id="4956"/>
    <lineage>
        <taxon>Eukaryota</taxon>
        <taxon>Fungi</taxon>
        <taxon>Dikarya</taxon>
        <taxon>Ascomycota</taxon>
        <taxon>Saccharomycotina</taxon>
        <taxon>Saccharomycetes</taxon>
        <taxon>Saccharomycetales</taxon>
        <taxon>Saccharomycetaceae</taxon>
        <taxon>Zygosaccharomyces</taxon>
    </lineage>
</organism>
<dbReference type="Pfam" id="PF00271">
    <property type="entry name" value="Helicase_C"/>
    <property type="match status" value="1"/>
</dbReference>
<feature type="compositionally biased region" description="Acidic residues" evidence="11">
    <location>
        <begin position="49"/>
        <end position="58"/>
    </location>
</feature>
<evidence type="ECO:0000256" key="11">
    <source>
        <dbReference type="SAM" id="MobiDB-lite"/>
    </source>
</evidence>
<evidence type="ECO:0000256" key="9">
    <source>
        <dbReference type="PROSITE-ProRule" id="PRU00175"/>
    </source>
</evidence>
<dbReference type="SMART" id="SM00184">
    <property type="entry name" value="RING"/>
    <property type="match status" value="1"/>
</dbReference>
<evidence type="ECO:0000256" key="6">
    <source>
        <dbReference type="ARBA" id="ARBA00022806"/>
    </source>
</evidence>
<dbReference type="Proteomes" id="UP000187013">
    <property type="component" value="Unassembled WGS sequence"/>
</dbReference>
<evidence type="ECO:0000313" key="16">
    <source>
        <dbReference type="Proteomes" id="UP000187013"/>
    </source>
</evidence>
<reference evidence="15 16" key="1">
    <citation type="submission" date="2016-08" db="EMBL/GenBank/DDBJ databases">
        <title>Draft genome sequence of allopolyploid Zygosaccharomyces rouxii.</title>
        <authorList>
            <person name="Watanabe J."/>
            <person name="Uehara K."/>
            <person name="Mogi Y."/>
            <person name="Tsukioka Y."/>
        </authorList>
    </citation>
    <scope>NUCLEOTIDE SEQUENCE [LARGE SCALE GENOMIC DNA]</scope>
    <source>
        <strain evidence="15 16">NBRC 110957</strain>
    </source>
</reference>
<evidence type="ECO:0000313" key="15">
    <source>
        <dbReference type="EMBL" id="GAV54143.1"/>
    </source>
</evidence>
<dbReference type="InterPro" id="IPR050628">
    <property type="entry name" value="SNF2_RAD54_helicase_TF"/>
</dbReference>
<feature type="coiled-coil region" evidence="10">
    <location>
        <begin position="91"/>
        <end position="139"/>
    </location>
</feature>
<dbReference type="CDD" id="cd18793">
    <property type="entry name" value="SF2_C_SNF"/>
    <property type="match status" value="1"/>
</dbReference>
<evidence type="ECO:0000256" key="2">
    <source>
        <dbReference type="ARBA" id="ARBA00022723"/>
    </source>
</evidence>
<dbReference type="AlphaFoldDB" id="A0A1Q3AF91"/>
<dbReference type="SMART" id="SM00490">
    <property type="entry name" value="HELICc"/>
    <property type="match status" value="1"/>
</dbReference>
<keyword evidence="3" id="KW-0547">Nucleotide-binding</keyword>
<dbReference type="Gene3D" id="3.40.50.10810">
    <property type="entry name" value="Tandem AAA-ATPase domain"/>
    <property type="match status" value="1"/>
</dbReference>
<dbReference type="Gene3D" id="3.30.40.10">
    <property type="entry name" value="Zinc/RING finger domain, C3HC4 (zinc finger)"/>
    <property type="match status" value="1"/>
</dbReference>
<evidence type="ECO:0000256" key="1">
    <source>
        <dbReference type="ARBA" id="ARBA00007025"/>
    </source>
</evidence>
<dbReference type="InterPro" id="IPR013083">
    <property type="entry name" value="Znf_RING/FYVE/PHD"/>
</dbReference>
<evidence type="ECO:0000259" key="13">
    <source>
        <dbReference type="PROSITE" id="PS51192"/>
    </source>
</evidence>
<dbReference type="GO" id="GO:0005634">
    <property type="term" value="C:nucleus"/>
    <property type="evidence" value="ECO:0007669"/>
    <property type="project" value="TreeGrafter"/>
</dbReference>
<evidence type="ECO:0000259" key="12">
    <source>
        <dbReference type="PROSITE" id="PS50089"/>
    </source>
</evidence>
<dbReference type="GO" id="GO:0016787">
    <property type="term" value="F:hydrolase activity"/>
    <property type="evidence" value="ECO:0007669"/>
    <property type="project" value="UniProtKB-KW"/>
</dbReference>
<evidence type="ECO:0000256" key="3">
    <source>
        <dbReference type="ARBA" id="ARBA00022741"/>
    </source>
</evidence>
<dbReference type="InterPro" id="IPR000330">
    <property type="entry name" value="SNF2_N"/>
</dbReference>
<dbReference type="InterPro" id="IPR038718">
    <property type="entry name" value="SNF2-like_sf"/>
</dbReference>
<accession>A0A1Q3AF91</accession>
<dbReference type="SUPFAM" id="SSF52540">
    <property type="entry name" value="P-loop containing nucleoside triphosphate hydrolases"/>
    <property type="match status" value="2"/>
</dbReference>
<feature type="domain" description="RING-type" evidence="12">
    <location>
        <begin position="929"/>
        <end position="984"/>
    </location>
</feature>
<keyword evidence="4 9" id="KW-0863">Zinc-finger</keyword>
<dbReference type="InterPro" id="IPR049730">
    <property type="entry name" value="SNF2/RAD54-like_C"/>
</dbReference>
<dbReference type="GO" id="GO:0005524">
    <property type="term" value="F:ATP binding"/>
    <property type="evidence" value="ECO:0007669"/>
    <property type="project" value="UniProtKB-KW"/>
</dbReference>
<keyword evidence="2" id="KW-0479">Metal-binding</keyword>
<dbReference type="PROSITE" id="PS00518">
    <property type="entry name" value="ZF_RING_1"/>
    <property type="match status" value="1"/>
</dbReference>
<sequence>MMMGTVPTIDLTGETLPSSSPLKRPIEDEEQSSPPTDNGNKRQEVISLSDEEENDEFDNNGVENGNLDGGQNLIQNAIGNVNAAAGTLSTKDKYDKVIKELRNDKRRIKDTLETLQATSAVLNKKLAQREREVAEAEKKWGLLVKVQPTTTTQKLLTEESFNSLERLRHKRNATRNKLENVKGRLNVTMGEWDEFIVQKNLKLHSVSQELDAERRDKFVSGTVIERQRILNEMKKLETELRVGHISPLAFIKARNDMQTRLDSLEVNGKSGVPVDNGFDRSLSTAVDLLQKNETRSLPVKRQLYQQMDVIKRFKDSFENGAASDILQRSRVRDAAEFLFHDGVKMPLVYETLQDYGIQFRDNRLLTVDRRAQYYKSIDVARDLVRNSSRELSVKARIIELLNILKNLRQYIDAGLPPTTILKQQVGKAVIELKDQGLKMNKLYENLAKYGIATSAEELNKQMQFQNPADIPVVVPDFFNWDTDALEPEPEATQSSRYLPNISNIHSTEDQEHIRALLENVKQDESEIEGETMIPDELTVNLLKHQRIGLQWLLNVEKSSKKGGILADDMGLGKTVQVIALMLSHRSTDSTKKTNLIVGPVSVLRSWQGEIETKMKKSANFKCFIYGGTSGAKVDRWEQLARYDAVLISYQTLAIEFKKHWPQKLGDTDARRIPPVPQLSALNSLKEHREYWSPFFCNESEFFRVILDEGQNIKNKNTQSAKACCTVGSVYRWILSGTPIQNNMGELYSLIRFLRIPPYHREERFNADIGRPLATNRNDHYSNEDRKRTINKVRILLKAIMLRRSKTDKIDGKSILELPPKHVNVDEAQLQGDELEFYTALESKNQKLARKLLERRVKGNYSSVLTLLLRLRQACCHPELVRTGELKAEGARVANGKSFENDWLRLYERILKMTPEQKETVSSSADVMICFWCMEQLEPESSCVLTGCGHLLCEACVEPFVEESFNYPNAQKDSKGLTSVPCKKCGKLTKETEVVSFLLYDQVVNQGFTQGDLHDEYQREMERQKLRLQETRGPVLENLIPSTKMRQCMELVRNVVEKSDSEKILVFSQFTTFFDLFEQFLSKDLNVSYLKYTGNMNAQQRSDIISRFYRESDKRVLLISMKAGNSGLTLTCANHVIIVDPFWNPFVEEQAQDRCYRISQMKEVFVHRLFIKNSVEDRIAELQKRKREMVDAAMDPSKMDGINRLGAQELGFLFGLNSL</sequence>
<dbReference type="EMBL" id="BDGX01000037">
    <property type="protein sequence ID" value="GAV54143.1"/>
    <property type="molecule type" value="Genomic_DNA"/>
</dbReference>
<feature type="domain" description="Helicase ATP-binding" evidence="13">
    <location>
        <begin position="554"/>
        <end position="756"/>
    </location>
</feature>
<dbReference type="PROSITE" id="PS50089">
    <property type="entry name" value="ZF_RING_2"/>
    <property type="match status" value="1"/>
</dbReference>
<gene>
    <name evidence="15" type="ORF">ZYGR_0AK06450</name>
</gene>
<evidence type="ECO:0000256" key="4">
    <source>
        <dbReference type="ARBA" id="ARBA00022771"/>
    </source>
</evidence>
<feature type="domain" description="Helicase C-terminal" evidence="14">
    <location>
        <begin position="1043"/>
        <end position="1204"/>
    </location>
</feature>
<dbReference type="GO" id="GO:0008270">
    <property type="term" value="F:zinc ion binding"/>
    <property type="evidence" value="ECO:0007669"/>
    <property type="project" value="UniProtKB-KW"/>
</dbReference>
<proteinExistence type="inferred from homology"/>
<keyword evidence="7" id="KW-0862">Zinc</keyword>
<evidence type="ECO:0000256" key="5">
    <source>
        <dbReference type="ARBA" id="ARBA00022801"/>
    </source>
</evidence>
<keyword evidence="10" id="KW-0175">Coiled coil</keyword>
<dbReference type="InterPro" id="IPR017907">
    <property type="entry name" value="Znf_RING_CS"/>
</dbReference>
<dbReference type="InterPro" id="IPR001650">
    <property type="entry name" value="Helicase_C-like"/>
</dbReference>
<protein>
    <recommendedName>
        <fullName evidence="17">ATP-dependent helicase ULS1</fullName>
    </recommendedName>
</protein>
<keyword evidence="6" id="KW-0347">Helicase</keyword>
<dbReference type="Pfam" id="PF00176">
    <property type="entry name" value="SNF2-rel_dom"/>
    <property type="match status" value="1"/>
</dbReference>
<keyword evidence="5" id="KW-0378">Hydrolase</keyword>
<dbReference type="GO" id="GO:0005737">
    <property type="term" value="C:cytoplasm"/>
    <property type="evidence" value="ECO:0007669"/>
    <property type="project" value="TreeGrafter"/>
</dbReference>
<dbReference type="SMART" id="SM00487">
    <property type="entry name" value="DEXDc"/>
    <property type="match status" value="1"/>
</dbReference>
<dbReference type="InterPro" id="IPR014001">
    <property type="entry name" value="Helicase_ATP-bd"/>
</dbReference>
<dbReference type="InterPro" id="IPR027417">
    <property type="entry name" value="P-loop_NTPase"/>
</dbReference>
<dbReference type="PROSITE" id="PS51194">
    <property type="entry name" value="HELICASE_CTER"/>
    <property type="match status" value="1"/>
</dbReference>
<evidence type="ECO:0008006" key="17">
    <source>
        <dbReference type="Google" id="ProtNLM"/>
    </source>
</evidence>
<dbReference type="CDD" id="cd18008">
    <property type="entry name" value="DEXDc_SHPRH-like"/>
    <property type="match status" value="1"/>
</dbReference>
<feature type="region of interest" description="Disordered" evidence="11">
    <location>
        <begin position="1"/>
        <end position="68"/>
    </location>
</feature>
<evidence type="ECO:0000259" key="14">
    <source>
        <dbReference type="PROSITE" id="PS51194"/>
    </source>
</evidence>
<dbReference type="PROSITE" id="PS51192">
    <property type="entry name" value="HELICASE_ATP_BIND_1"/>
    <property type="match status" value="1"/>
</dbReference>
<dbReference type="GO" id="GO:0000724">
    <property type="term" value="P:double-strand break repair via homologous recombination"/>
    <property type="evidence" value="ECO:0007669"/>
    <property type="project" value="TreeGrafter"/>
</dbReference>
<evidence type="ECO:0000256" key="8">
    <source>
        <dbReference type="ARBA" id="ARBA00022840"/>
    </source>
</evidence>
<dbReference type="SUPFAM" id="SSF57850">
    <property type="entry name" value="RING/U-box"/>
    <property type="match status" value="1"/>
</dbReference>
<dbReference type="GO" id="GO:0004386">
    <property type="term" value="F:helicase activity"/>
    <property type="evidence" value="ECO:0007669"/>
    <property type="project" value="UniProtKB-KW"/>
</dbReference>
<dbReference type="PANTHER" id="PTHR45626">
    <property type="entry name" value="TRANSCRIPTION TERMINATION FACTOR 2-RELATED"/>
    <property type="match status" value="1"/>
</dbReference>
<name>A0A1Q3AF91_ZYGRO</name>
<evidence type="ECO:0000256" key="10">
    <source>
        <dbReference type="SAM" id="Coils"/>
    </source>
</evidence>
<dbReference type="PANTHER" id="PTHR45626:SF16">
    <property type="entry name" value="ATP-DEPENDENT HELICASE ULS1"/>
    <property type="match status" value="1"/>
</dbReference>
<evidence type="ECO:0000256" key="7">
    <source>
        <dbReference type="ARBA" id="ARBA00022833"/>
    </source>
</evidence>
<dbReference type="InterPro" id="IPR001841">
    <property type="entry name" value="Znf_RING"/>
</dbReference>
<keyword evidence="8" id="KW-0067">ATP-binding</keyword>
<comment type="caution">
    <text evidence="15">The sequence shown here is derived from an EMBL/GenBank/DDBJ whole genome shotgun (WGS) entry which is preliminary data.</text>
</comment>
<dbReference type="Gene3D" id="3.40.50.300">
    <property type="entry name" value="P-loop containing nucleotide triphosphate hydrolases"/>
    <property type="match status" value="1"/>
</dbReference>
<dbReference type="GO" id="GO:0008094">
    <property type="term" value="F:ATP-dependent activity, acting on DNA"/>
    <property type="evidence" value="ECO:0007669"/>
    <property type="project" value="TreeGrafter"/>
</dbReference>
<dbReference type="OrthoDB" id="423559at2759"/>
<comment type="similarity">
    <text evidence="1">Belongs to the SNF2/RAD54 helicase family.</text>
</comment>